<feature type="transmembrane region" description="Helical" evidence="1">
    <location>
        <begin position="329"/>
        <end position="350"/>
    </location>
</feature>
<evidence type="ECO:0000313" key="3">
    <source>
        <dbReference type="Proteomes" id="UP000618460"/>
    </source>
</evidence>
<feature type="transmembrane region" description="Helical" evidence="1">
    <location>
        <begin position="198"/>
        <end position="225"/>
    </location>
</feature>
<feature type="transmembrane region" description="Helical" evidence="1">
    <location>
        <begin position="237"/>
        <end position="260"/>
    </location>
</feature>
<keyword evidence="1" id="KW-1133">Transmembrane helix</keyword>
<evidence type="ECO:0000256" key="1">
    <source>
        <dbReference type="SAM" id="Phobius"/>
    </source>
</evidence>
<dbReference type="EMBL" id="BMLG01000008">
    <property type="protein sequence ID" value="GGM31983.1"/>
    <property type="molecule type" value="Genomic_DNA"/>
</dbReference>
<feature type="transmembrane region" description="Helical" evidence="1">
    <location>
        <begin position="70"/>
        <end position="89"/>
    </location>
</feature>
<dbReference type="AlphaFoldDB" id="A0A917TQF0"/>
<gene>
    <name evidence="2" type="ORF">GCM10011351_17700</name>
</gene>
<organism evidence="2 3">
    <name type="scientific">Paraliobacillus quinghaiensis</name>
    <dbReference type="NCBI Taxonomy" id="470815"/>
    <lineage>
        <taxon>Bacteria</taxon>
        <taxon>Bacillati</taxon>
        <taxon>Bacillota</taxon>
        <taxon>Bacilli</taxon>
        <taxon>Bacillales</taxon>
        <taxon>Bacillaceae</taxon>
        <taxon>Paraliobacillus</taxon>
    </lineage>
</organism>
<accession>A0A917TQF0</accession>
<evidence type="ECO:0000313" key="2">
    <source>
        <dbReference type="EMBL" id="GGM31983.1"/>
    </source>
</evidence>
<keyword evidence="1" id="KW-0472">Membrane</keyword>
<feature type="transmembrane region" description="Helical" evidence="1">
    <location>
        <begin position="15"/>
        <end position="34"/>
    </location>
</feature>
<protein>
    <submittedName>
        <fullName evidence="2">Uncharacterized protein</fullName>
    </submittedName>
</protein>
<feature type="transmembrane region" description="Helical" evidence="1">
    <location>
        <begin position="95"/>
        <end position="113"/>
    </location>
</feature>
<feature type="transmembrane region" description="Helical" evidence="1">
    <location>
        <begin position="40"/>
        <end position="58"/>
    </location>
</feature>
<proteinExistence type="predicted"/>
<comment type="caution">
    <text evidence="2">The sequence shown here is derived from an EMBL/GenBank/DDBJ whole genome shotgun (WGS) entry which is preliminary data.</text>
</comment>
<reference evidence="2" key="1">
    <citation type="journal article" date="2014" name="Int. J. Syst. Evol. Microbiol.">
        <title>Complete genome sequence of Corynebacterium casei LMG S-19264T (=DSM 44701T), isolated from a smear-ripened cheese.</title>
        <authorList>
            <consortium name="US DOE Joint Genome Institute (JGI-PGF)"/>
            <person name="Walter F."/>
            <person name="Albersmeier A."/>
            <person name="Kalinowski J."/>
            <person name="Ruckert C."/>
        </authorList>
    </citation>
    <scope>NUCLEOTIDE SEQUENCE</scope>
    <source>
        <strain evidence="2">CGMCC 1.6333</strain>
    </source>
</reference>
<keyword evidence="1" id="KW-0812">Transmembrane</keyword>
<keyword evidence="3" id="KW-1185">Reference proteome</keyword>
<reference evidence="2" key="2">
    <citation type="submission" date="2020-09" db="EMBL/GenBank/DDBJ databases">
        <authorList>
            <person name="Sun Q."/>
            <person name="Zhou Y."/>
        </authorList>
    </citation>
    <scope>NUCLEOTIDE SEQUENCE</scope>
    <source>
        <strain evidence="2">CGMCC 1.6333</strain>
    </source>
</reference>
<feature type="transmembrane region" description="Helical" evidence="1">
    <location>
        <begin position="125"/>
        <end position="143"/>
    </location>
</feature>
<name>A0A917TQF0_9BACI</name>
<feature type="transmembrane region" description="Helical" evidence="1">
    <location>
        <begin position="386"/>
        <end position="407"/>
    </location>
</feature>
<dbReference type="Proteomes" id="UP000618460">
    <property type="component" value="Unassembled WGS sequence"/>
</dbReference>
<feature type="transmembrane region" description="Helical" evidence="1">
    <location>
        <begin position="362"/>
        <end position="380"/>
    </location>
</feature>
<sequence length="423" mass="49308">MQKIDMLERQNRKQVSTLEIFLFIFSMSFAPQYLPIDVRPVIYFFWILVSLSRGGYFNDIIITRYVRNTLIFLLLISIYSAIVVLTSSSGDHYVYIRYIRAFLALSVIILYISNSTINIKKLINSFVLILFLHSLIIIVEIILPEIRELMYPFSGSSRKFYAYRANGLVNSYDLAGIYTNFGLLLSSVMYIQSRQKKYLIISLVSILATIFTSRLSIIAMIFILMFILKKSNENRVVIFKVFISIIFIITGTIGIGLWTITTDVFPLMRSYIFSYSWADELYLNIIETYSDDDVGSLLTNHFVFGLESVQTFLFGKGLEGPADPGYSKIYNSIGLIGIVLITFYYLYQWFYINNFKYRNFNSYYYLVYISLIYILLTMLVGNFKILFFFSTSLFELMSILIISYEFFIRQKNGITKKGNELRL</sequence>